<comment type="caution">
    <text evidence="3">The sequence shown here is derived from an EMBL/GenBank/DDBJ whole genome shotgun (WGS) entry which is preliminary data.</text>
</comment>
<proteinExistence type="predicted"/>
<evidence type="ECO:0000313" key="3">
    <source>
        <dbReference type="EMBL" id="KKN53068.1"/>
    </source>
</evidence>
<dbReference type="InterPro" id="IPR041617">
    <property type="entry name" value="TPR_MalT"/>
</dbReference>
<reference evidence="3" key="1">
    <citation type="journal article" date="2015" name="Nature">
        <title>Complex archaea that bridge the gap between prokaryotes and eukaryotes.</title>
        <authorList>
            <person name="Spang A."/>
            <person name="Saw J.H."/>
            <person name="Jorgensen S.L."/>
            <person name="Zaremba-Niedzwiedzka K."/>
            <person name="Martijn J."/>
            <person name="Lind A.E."/>
            <person name="van Eijk R."/>
            <person name="Schleper C."/>
            <person name="Guy L."/>
            <person name="Ettema T.J."/>
        </authorList>
    </citation>
    <scope>NUCLEOTIDE SEQUENCE</scope>
</reference>
<dbReference type="InterPro" id="IPR019734">
    <property type="entry name" value="TPR_rpt"/>
</dbReference>
<dbReference type="EMBL" id="LAZR01000990">
    <property type="protein sequence ID" value="KKN53068.1"/>
    <property type="molecule type" value="Genomic_DNA"/>
</dbReference>
<dbReference type="PANTHER" id="PTHR10098">
    <property type="entry name" value="RAPSYN-RELATED"/>
    <property type="match status" value="1"/>
</dbReference>
<sequence>MNEELLANKDTAKELILIKQLLSECKLDQADQLIKKFEEKEGHTLHDLVLGHLLNCELLFLRGLHQDVVKLADQAYKESLKLGKILILVDILLIKAHSLVYHKQSDNLLATIKQGEELLKSLPQELPAEYKEREAYIAYLKGWYYIFIDEAEQALKNFEYSLELREELYAKKEMALSLIGIAWVFLFLKLDSERAIKFSEKAMIAAEESGNKWILANCLNNMAIEHIFKRELDRAFILAEQGMRIFNDLNNEFRKALMLTNMGGAYLQRGEIDRALKTVELGMTIAKESGIKWVIGFCFISMAQIHIFKGDLDRGIMLYEQSLTIFNDLNIKRWVGNILNNLGEAYRQKGELDRALECLEQGLALYDASGNLKRIASYYDYLIQILIERGDLEKAQKFLQRYEQLNTQLKDKHHNLIYQLDKALLLKTSNRARNRAKAEEILNQILEDEDSDFELMLKALTNLCELLITELRMTNDLEVLEEINPLIDRLSDIAEKTGSYSILCESYIFQAKLSLLTFNIKKAQQFLIKSQELAERFGLKLLAIKISEEHDELLKQLTLWENLKDSNSSLKERMEFAQLNDQMENMIRQRVSEQPNLSDEDPVLLLVVSEGGIPIFSQLFVKDQSFEEHLFGGFFTAINSFIKEKFSERLDRATFGEHTLLMSSVSPFFMCYVFKGQSYQAQQRIRYFIDKIQNDEEIWQKFKKFYQLNQEIQLKDIPSLEPLITKIFIDKSVTFIT</sequence>
<evidence type="ECO:0000259" key="2">
    <source>
        <dbReference type="Pfam" id="PF17874"/>
    </source>
</evidence>
<dbReference type="PROSITE" id="PS50005">
    <property type="entry name" value="TPR"/>
    <property type="match status" value="1"/>
</dbReference>
<protein>
    <recommendedName>
        <fullName evidence="2">MalT-like TPR region domain-containing protein</fullName>
    </recommendedName>
</protein>
<dbReference type="Pfam" id="PF17874">
    <property type="entry name" value="TPR_MalT"/>
    <property type="match status" value="1"/>
</dbReference>
<feature type="coiled-coil region" evidence="1">
    <location>
        <begin position="392"/>
        <end position="449"/>
    </location>
</feature>
<dbReference type="InterPro" id="IPR011990">
    <property type="entry name" value="TPR-like_helical_dom_sf"/>
</dbReference>
<keyword evidence="1" id="KW-0175">Coiled coil</keyword>
<dbReference type="Gene3D" id="1.25.40.10">
    <property type="entry name" value="Tetratricopeptide repeat domain"/>
    <property type="match status" value="1"/>
</dbReference>
<evidence type="ECO:0000256" key="1">
    <source>
        <dbReference type="SAM" id="Coils"/>
    </source>
</evidence>
<accession>A0A0F9UHJ1</accession>
<dbReference type="AlphaFoldDB" id="A0A0F9UHJ1"/>
<gene>
    <name evidence="3" type="ORF">LCGC14_0606200</name>
</gene>
<organism evidence="3">
    <name type="scientific">marine sediment metagenome</name>
    <dbReference type="NCBI Taxonomy" id="412755"/>
    <lineage>
        <taxon>unclassified sequences</taxon>
        <taxon>metagenomes</taxon>
        <taxon>ecological metagenomes</taxon>
    </lineage>
</organism>
<dbReference type="SMART" id="SM00028">
    <property type="entry name" value="TPR"/>
    <property type="match status" value="7"/>
</dbReference>
<name>A0A0F9UHJ1_9ZZZZ</name>
<dbReference type="SUPFAM" id="SSF48452">
    <property type="entry name" value="TPR-like"/>
    <property type="match status" value="1"/>
</dbReference>
<feature type="domain" description="MalT-like TPR region" evidence="2">
    <location>
        <begin position="227"/>
        <end position="557"/>
    </location>
</feature>